<dbReference type="Pfam" id="PF01844">
    <property type="entry name" value="HNH"/>
    <property type="match status" value="1"/>
</dbReference>
<protein>
    <submittedName>
        <fullName evidence="2">HNH endonuclease</fullName>
    </submittedName>
</protein>
<dbReference type="InterPro" id="IPR002711">
    <property type="entry name" value="HNH"/>
</dbReference>
<proteinExistence type="predicted"/>
<comment type="caution">
    <text evidence="2">The sequence shown here is derived from an EMBL/GenBank/DDBJ whole genome shotgun (WGS) entry which is preliminary data.</text>
</comment>
<feature type="domain" description="HNH" evidence="1">
    <location>
        <begin position="148"/>
        <end position="201"/>
    </location>
</feature>
<dbReference type="RefSeq" id="WP_190452774.1">
    <property type="nucleotide sequence ID" value="NZ_JAMPLM010000079.1"/>
</dbReference>
<dbReference type="GO" id="GO:0004519">
    <property type="term" value="F:endonuclease activity"/>
    <property type="evidence" value="ECO:0007669"/>
    <property type="project" value="UniProtKB-KW"/>
</dbReference>
<keyword evidence="2" id="KW-0255">Endonuclease</keyword>
<keyword evidence="2" id="KW-0540">Nuclease</keyword>
<dbReference type="InterPro" id="IPR003615">
    <property type="entry name" value="HNH_nuc"/>
</dbReference>
<sequence>MNSTGLSLETRLHEEMIAIYQYVGRETGYWAHRYLQRVKRAGGLQAAKDWLKPKSSPTSGLQKLVEINRLDLSLEALVLRQPWSALFTSEELSVAQKRLNIVSSFRLSEEVSDNQKLVEGAVSQVTINSYERNPEARRRCIEYYGTSCCVCSFNFEEKFGSVAQGFIHVHHLKPLSEIQKEYEVDPIADLRPVCPNCHAIIHLGGKTRSIEEVKSWLQP</sequence>
<organism evidence="2 3">
    <name type="scientific">Stenomitos frigidus AS-A4</name>
    <dbReference type="NCBI Taxonomy" id="2933935"/>
    <lineage>
        <taxon>Bacteria</taxon>
        <taxon>Bacillati</taxon>
        <taxon>Cyanobacteriota</taxon>
        <taxon>Cyanophyceae</taxon>
        <taxon>Leptolyngbyales</taxon>
        <taxon>Leptolyngbyaceae</taxon>
        <taxon>Stenomitos</taxon>
    </lineage>
</organism>
<evidence type="ECO:0000259" key="1">
    <source>
        <dbReference type="Pfam" id="PF01844"/>
    </source>
</evidence>
<accession>A0ABV0KTT9</accession>
<dbReference type="CDD" id="cd00085">
    <property type="entry name" value="HNHc"/>
    <property type="match status" value="1"/>
</dbReference>
<name>A0ABV0KTT9_9CYAN</name>
<evidence type="ECO:0000313" key="3">
    <source>
        <dbReference type="Proteomes" id="UP001476950"/>
    </source>
</evidence>
<keyword evidence="3" id="KW-1185">Reference proteome</keyword>
<keyword evidence="2" id="KW-0378">Hydrolase</keyword>
<reference evidence="2 3" key="1">
    <citation type="submission" date="2022-04" db="EMBL/GenBank/DDBJ databases">
        <title>Positive selection, recombination, and allopatry shape intraspecific diversity of widespread and dominant cyanobacteria.</title>
        <authorList>
            <person name="Wei J."/>
            <person name="Shu W."/>
            <person name="Hu C."/>
        </authorList>
    </citation>
    <scope>NUCLEOTIDE SEQUENCE [LARGE SCALE GENOMIC DNA]</scope>
    <source>
        <strain evidence="2 3">AS-A4</strain>
    </source>
</reference>
<gene>
    <name evidence="2" type="ORF">NDI38_30295</name>
</gene>
<evidence type="ECO:0000313" key="2">
    <source>
        <dbReference type="EMBL" id="MEP1062667.1"/>
    </source>
</evidence>
<dbReference type="Proteomes" id="UP001476950">
    <property type="component" value="Unassembled WGS sequence"/>
</dbReference>
<dbReference type="EMBL" id="JAMPLM010000079">
    <property type="protein sequence ID" value="MEP1062667.1"/>
    <property type="molecule type" value="Genomic_DNA"/>
</dbReference>